<gene>
    <name evidence="2" type="ORF">Cme02nite_61580</name>
</gene>
<name>A0A8J3LM55_9ACTN</name>
<proteinExistence type="predicted"/>
<keyword evidence="3" id="KW-1185">Reference proteome</keyword>
<protein>
    <submittedName>
        <fullName evidence="2">Uncharacterized protein</fullName>
    </submittedName>
</protein>
<evidence type="ECO:0000313" key="3">
    <source>
        <dbReference type="Proteomes" id="UP000660339"/>
    </source>
</evidence>
<accession>A0A8J3LM55</accession>
<feature type="region of interest" description="Disordered" evidence="1">
    <location>
        <begin position="67"/>
        <end position="88"/>
    </location>
</feature>
<feature type="region of interest" description="Disordered" evidence="1">
    <location>
        <begin position="21"/>
        <end position="44"/>
    </location>
</feature>
<comment type="caution">
    <text evidence="2">The sequence shown here is derived from an EMBL/GenBank/DDBJ whole genome shotgun (WGS) entry which is preliminary data.</text>
</comment>
<reference evidence="2" key="1">
    <citation type="submission" date="2021-01" db="EMBL/GenBank/DDBJ databases">
        <title>Whole genome shotgun sequence of Catellatospora methionotrophica NBRC 14553.</title>
        <authorList>
            <person name="Komaki H."/>
            <person name="Tamura T."/>
        </authorList>
    </citation>
    <scope>NUCLEOTIDE SEQUENCE</scope>
    <source>
        <strain evidence="2">NBRC 14553</strain>
    </source>
</reference>
<evidence type="ECO:0000313" key="2">
    <source>
        <dbReference type="EMBL" id="GIG17826.1"/>
    </source>
</evidence>
<evidence type="ECO:0000256" key="1">
    <source>
        <dbReference type="SAM" id="MobiDB-lite"/>
    </source>
</evidence>
<organism evidence="2 3">
    <name type="scientific">Catellatospora methionotrophica</name>
    <dbReference type="NCBI Taxonomy" id="121620"/>
    <lineage>
        <taxon>Bacteria</taxon>
        <taxon>Bacillati</taxon>
        <taxon>Actinomycetota</taxon>
        <taxon>Actinomycetes</taxon>
        <taxon>Micromonosporales</taxon>
        <taxon>Micromonosporaceae</taxon>
        <taxon>Catellatospora</taxon>
    </lineage>
</organism>
<sequence>MCSQPRQSLLVSRVIGGLTKHTTNLDQKPSLRRANEASLSSTRSHARVGVFVTPPARNSSRIMVRPRAFRHPPGPSADWPAAAATRRRPVHVQRIMPCPAT</sequence>
<dbReference type="EMBL" id="BONJ01000036">
    <property type="protein sequence ID" value="GIG17826.1"/>
    <property type="molecule type" value="Genomic_DNA"/>
</dbReference>
<dbReference type="AlphaFoldDB" id="A0A8J3LM55"/>
<dbReference type="Proteomes" id="UP000660339">
    <property type="component" value="Unassembled WGS sequence"/>
</dbReference>